<dbReference type="InterPro" id="IPR016181">
    <property type="entry name" value="Acyl_CoA_acyltransferase"/>
</dbReference>
<comment type="caution">
    <text evidence="3">The sequence shown here is derived from an EMBL/GenBank/DDBJ whole genome shotgun (WGS) entry which is preliminary data.</text>
</comment>
<dbReference type="OrthoDB" id="273614at2"/>
<dbReference type="Gene3D" id="3.40.630.30">
    <property type="match status" value="1"/>
</dbReference>
<gene>
    <name evidence="3" type="ORF">rosmuc_01963</name>
</gene>
<dbReference type="EMBL" id="AONH01000010">
    <property type="protein sequence ID" value="KGM88267.1"/>
    <property type="molecule type" value="Genomic_DNA"/>
</dbReference>
<dbReference type="GO" id="GO:0008080">
    <property type="term" value="F:N-acetyltransferase activity"/>
    <property type="evidence" value="ECO:0007669"/>
    <property type="project" value="InterPro"/>
</dbReference>
<evidence type="ECO:0000313" key="4">
    <source>
        <dbReference type="Proteomes" id="UP000030021"/>
    </source>
</evidence>
<dbReference type="eggNOG" id="COG0456">
    <property type="taxonomic scope" value="Bacteria"/>
</dbReference>
<dbReference type="InterPro" id="IPR050769">
    <property type="entry name" value="NAT_camello-type"/>
</dbReference>
<evidence type="ECO:0000313" key="3">
    <source>
        <dbReference type="EMBL" id="KGM88267.1"/>
    </source>
</evidence>
<accession>A0A0A0HKA4</accession>
<dbReference type="AlphaFoldDB" id="A0A0A0HKA4"/>
<dbReference type="Proteomes" id="UP000030021">
    <property type="component" value="Unassembled WGS sequence"/>
</dbReference>
<organism evidence="3 4">
    <name type="scientific">Roseovarius mucosus DSM 17069</name>
    <dbReference type="NCBI Taxonomy" id="1288298"/>
    <lineage>
        <taxon>Bacteria</taxon>
        <taxon>Pseudomonadati</taxon>
        <taxon>Pseudomonadota</taxon>
        <taxon>Alphaproteobacteria</taxon>
        <taxon>Rhodobacterales</taxon>
        <taxon>Roseobacteraceae</taxon>
        <taxon>Roseovarius</taxon>
    </lineage>
</organism>
<dbReference type="CDD" id="cd04301">
    <property type="entry name" value="NAT_SF"/>
    <property type="match status" value="1"/>
</dbReference>
<dbReference type="InterPro" id="IPR000182">
    <property type="entry name" value="GNAT_dom"/>
</dbReference>
<dbReference type="SUPFAM" id="SSF55729">
    <property type="entry name" value="Acyl-CoA N-acyltransferases (Nat)"/>
    <property type="match status" value="1"/>
</dbReference>
<dbReference type="HOGENOM" id="CLU_105924_1_0_5"/>
<protein>
    <submittedName>
        <fullName evidence="3">Acetyltransferase</fullName>
    </submittedName>
</protein>
<keyword evidence="1 3" id="KW-0808">Transferase</keyword>
<reference evidence="3 4" key="1">
    <citation type="submission" date="2013-01" db="EMBL/GenBank/DDBJ databases">
        <authorList>
            <person name="Fiebig A."/>
            <person name="Goeker M."/>
            <person name="Klenk H.-P.P."/>
        </authorList>
    </citation>
    <scope>NUCLEOTIDE SEQUENCE [LARGE SCALE GENOMIC DNA]</scope>
    <source>
        <strain evidence="3 4">DSM 17069</strain>
    </source>
</reference>
<dbReference type="RefSeq" id="WP_037272708.1">
    <property type="nucleotide sequence ID" value="NZ_KN293979.1"/>
</dbReference>
<dbReference type="PATRIC" id="fig|1288298.3.peg.1979"/>
<evidence type="ECO:0000259" key="2">
    <source>
        <dbReference type="PROSITE" id="PS51186"/>
    </source>
</evidence>
<feature type="domain" description="N-acetyltransferase" evidence="2">
    <location>
        <begin position="4"/>
        <end position="157"/>
    </location>
</feature>
<dbReference type="Pfam" id="PF00583">
    <property type="entry name" value="Acetyltransf_1"/>
    <property type="match status" value="1"/>
</dbReference>
<proteinExistence type="predicted"/>
<sequence length="161" mass="17923">MDEIALRLFRAEDAPWLTERHGTLYAREAGFDATFAPLVAEIIADYLARHDPAREAGWIAEADGRPLGSIFCVAQSAEVAKLRLFLLEPEARGQGLGQRMLGHCMAFARAKGYARMTLATHESHRAACALYARNGWRIAAERPVRAYGCDLVEQTWEIALH</sequence>
<dbReference type="PROSITE" id="PS51186">
    <property type="entry name" value="GNAT"/>
    <property type="match status" value="1"/>
</dbReference>
<evidence type="ECO:0000256" key="1">
    <source>
        <dbReference type="ARBA" id="ARBA00022679"/>
    </source>
</evidence>
<dbReference type="PANTHER" id="PTHR13947:SF37">
    <property type="entry name" value="LD18367P"/>
    <property type="match status" value="1"/>
</dbReference>
<name>A0A0A0HKA4_9RHOB</name>
<dbReference type="PANTHER" id="PTHR13947">
    <property type="entry name" value="GNAT FAMILY N-ACETYLTRANSFERASE"/>
    <property type="match status" value="1"/>
</dbReference>